<evidence type="ECO:0000256" key="1">
    <source>
        <dbReference type="SAM" id="SignalP"/>
    </source>
</evidence>
<feature type="chain" id="PRO_5017626476" description="DUF4380 domain-containing protein" evidence="1">
    <location>
        <begin position="22"/>
        <end position="295"/>
    </location>
</feature>
<dbReference type="AlphaFoldDB" id="A0A3D2SHI0"/>
<organism evidence="2 3">
    <name type="scientific">Bacteroides graminisolvens</name>
    <dbReference type="NCBI Taxonomy" id="477666"/>
    <lineage>
        <taxon>Bacteria</taxon>
        <taxon>Pseudomonadati</taxon>
        <taxon>Bacteroidota</taxon>
        <taxon>Bacteroidia</taxon>
        <taxon>Bacteroidales</taxon>
        <taxon>Bacteroidaceae</taxon>
        <taxon>Bacteroides</taxon>
    </lineage>
</organism>
<accession>A0A3D2SHI0</accession>
<reference evidence="2 3" key="1">
    <citation type="journal article" date="2018" name="Nat. Biotechnol.">
        <title>A standardized bacterial taxonomy based on genome phylogeny substantially revises the tree of life.</title>
        <authorList>
            <person name="Parks D.H."/>
            <person name="Chuvochina M."/>
            <person name="Waite D.W."/>
            <person name="Rinke C."/>
            <person name="Skarshewski A."/>
            <person name="Chaumeil P.A."/>
            <person name="Hugenholtz P."/>
        </authorList>
    </citation>
    <scope>NUCLEOTIDE SEQUENCE [LARGE SCALE GENOMIC DNA]</scope>
    <source>
        <strain evidence="2">UBA9667</strain>
    </source>
</reference>
<dbReference type="Proteomes" id="UP000263098">
    <property type="component" value="Unassembled WGS sequence"/>
</dbReference>
<sequence>MKKQWISLLLVSVLGSIPIQAAEPVIKSIGESKYVIETGNLSMIIDAAGGAKIRSFKYKDAEVISQLPMRETFGSTFWTSPQNEWNWPPVAEYDKLPYTVEQTPQSLIMTGQVSPKYKYRIRKEFKADAGDNAIVITYFIINESDELRRVAPWEITRVPNEGIVFFDASSGTITPADLIPFTQEYGVSWYHTDARNGNRKINADGKGWLAYTNNNLLLVKTFPDLESSQPAPAEAEIQLYVNSGKTYLELESQGAYTELKPGESLSYTVRWYLMPVNSESITSQQLISKVRALFN</sequence>
<evidence type="ECO:0000313" key="3">
    <source>
        <dbReference type="Proteomes" id="UP000263098"/>
    </source>
</evidence>
<feature type="signal peptide" evidence="1">
    <location>
        <begin position="1"/>
        <end position="21"/>
    </location>
</feature>
<comment type="caution">
    <text evidence="2">The sequence shown here is derived from an EMBL/GenBank/DDBJ whole genome shotgun (WGS) entry which is preliminary data.</text>
</comment>
<dbReference type="EMBL" id="DPVG01000410">
    <property type="protein sequence ID" value="HCK25274.1"/>
    <property type="molecule type" value="Genomic_DNA"/>
</dbReference>
<gene>
    <name evidence="2" type="ORF">DHW31_11005</name>
</gene>
<name>A0A3D2SHI0_9BACE</name>
<evidence type="ECO:0008006" key="4">
    <source>
        <dbReference type="Google" id="ProtNLM"/>
    </source>
</evidence>
<keyword evidence="1" id="KW-0732">Signal</keyword>
<evidence type="ECO:0000313" key="2">
    <source>
        <dbReference type="EMBL" id="HCK25274.1"/>
    </source>
</evidence>
<protein>
    <recommendedName>
        <fullName evidence="4">DUF4380 domain-containing protein</fullName>
    </recommendedName>
</protein>
<proteinExistence type="predicted"/>